<reference key="1">
    <citation type="submission" date="2010-11" db="EMBL/GenBank/DDBJ databases">
        <title>The complete genome of Paludibacter propionicigenes DSM 17365.</title>
        <authorList>
            <consortium name="US DOE Joint Genome Institute (JGI-PGF)"/>
            <person name="Lucas S."/>
            <person name="Copeland A."/>
            <person name="Lapidus A."/>
            <person name="Bruce D."/>
            <person name="Goodwin L."/>
            <person name="Pitluck S."/>
            <person name="Kyrpides N."/>
            <person name="Mavromatis K."/>
            <person name="Ivanova N."/>
            <person name="Munk A.C."/>
            <person name="Brettin T."/>
            <person name="Detter J.C."/>
            <person name="Han C."/>
            <person name="Tapia R."/>
            <person name="Land M."/>
            <person name="Hauser L."/>
            <person name="Markowitz V."/>
            <person name="Cheng J.-F."/>
            <person name="Hugenholtz P."/>
            <person name="Woyke T."/>
            <person name="Wu D."/>
            <person name="Gronow S."/>
            <person name="Wellnitz S."/>
            <person name="Brambilla E."/>
            <person name="Klenk H.-P."/>
            <person name="Eisen J.A."/>
        </authorList>
    </citation>
    <scope>NUCLEOTIDE SEQUENCE</scope>
    <source>
        <strain>WB4</strain>
    </source>
</reference>
<protein>
    <recommendedName>
        <fullName evidence="4">TonB-dependent receptor</fullName>
    </recommendedName>
</protein>
<evidence type="ECO:0000313" key="3">
    <source>
        <dbReference type="Proteomes" id="UP000008718"/>
    </source>
</evidence>
<keyword evidence="1" id="KW-0732">Signal</keyword>
<reference evidence="2 3" key="2">
    <citation type="journal article" date="2011" name="Stand. Genomic Sci.">
        <title>Complete genome sequence of Paludibacter propionicigenes type strain (WB4).</title>
        <authorList>
            <person name="Gronow S."/>
            <person name="Munk C."/>
            <person name="Lapidus A."/>
            <person name="Nolan M."/>
            <person name="Lucas S."/>
            <person name="Hammon N."/>
            <person name="Deshpande S."/>
            <person name="Cheng J.F."/>
            <person name="Tapia R."/>
            <person name="Han C."/>
            <person name="Goodwin L."/>
            <person name="Pitluck S."/>
            <person name="Liolios K."/>
            <person name="Ivanova N."/>
            <person name="Mavromatis K."/>
            <person name="Mikhailova N."/>
            <person name="Pati A."/>
            <person name="Chen A."/>
            <person name="Palaniappan K."/>
            <person name="Land M."/>
            <person name="Hauser L."/>
            <person name="Chang Y.J."/>
            <person name="Jeffries C.D."/>
            <person name="Brambilla E."/>
            <person name="Rohde M."/>
            <person name="Goker M."/>
            <person name="Detter J.C."/>
            <person name="Woyke T."/>
            <person name="Bristow J."/>
            <person name="Eisen J.A."/>
            <person name="Markowitz V."/>
            <person name="Hugenholtz P."/>
            <person name="Kyrpides N.C."/>
            <person name="Klenk H.P."/>
        </authorList>
    </citation>
    <scope>NUCLEOTIDE SEQUENCE [LARGE SCALE GENOMIC DNA]</scope>
    <source>
        <strain evidence="3">DSM 17365 / JCM 13257 / WB4</strain>
    </source>
</reference>
<name>E4T4P5_PALPW</name>
<dbReference type="HOGENOM" id="CLU_1883734_0_0_10"/>
<evidence type="ECO:0000313" key="2">
    <source>
        <dbReference type="EMBL" id="ADQ79689.1"/>
    </source>
</evidence>
<dbReference type="STRING" id="694427.Palpr_1543"/>
<proteinExistence type="predicted"/>
<feature type="signal peptide" evidence="1">
    <location>
        <begin position="1"/>
        <end position="24"/>
    </location>
</feature>
<dbReference type="RefSeq" id="WP_013445058.1">
    <property type="nucleotide sequence ID" value="NC_014734.1"/>
</dbReference>
<dbReference type="EMBL" id="CP002345">
    <property type="protein sequence ID" value="ADQ79689.1"/>
    <property type="molecule type" value="Genomic_DNA"/>
</dbReference>
<gene>
    <name evidence="2" type="ordered locus">Palpr_1543</name>
</gene>
<organism evidence="2 3">
    <name type="scientific">Paludibacter propionicigenes (strain DSM 17365 / JCM 13257 / WB4)</name>
    <dbReference type="NCBI Taxonomy" id="694427"/>
    <lineage>
        <taxon>Bacteria</taxon>
        <taxon>Pseudomonadati</taxon>
        <taxon>Bacteroidota</taxon>
        <taxon>Bacteroidia</taxon>
        <taxon>Bacteroidales</taxon>
        <taxon>Paludibacteraceae</taxon>
        <taxon>Paludibacter</taxon>
    </lineage>
</organism>
<dbReference type="Proteomes" id="UP000008718">
    <property type="component" value="Chromosome"/>
</dbReference>
<feature type="chain" id="PRO_5003189410" description="TonB-dependent receptor" evidence="1">
    <location>
        <begin position="25"/>
        <end position="135"/>
    </location>
</feature>
<evidence type="ECO:0008006" key="4">
    <source>
        <dbReference type="Google" id="ProtNLM"/>
    </source>
</evidence>
<dbReference type="AlphaFoldDB" id="E4T4P5"/>
<sequence length="135" mass="15150">MKTNLVKKISIICVSILMGSQLFAQDTFEIKVKLLKSTNPEMKHVTAVLRDSKTNEIVAENEKSNNNEFVFSEVKKGEYILEVQKPGDTKADTRYIIIDEKISIMNNTANQITDLPAKTKETLPAKNNSQSLASF</sequence>
<dbReference type="KEGG" id="ppn:Palpr_1543"/>
<evidence type="ECO:0000256" key="1">
    <source>
        <dbReference type="SAM" id="SignalP"/>
    </source>
</evidence>
<keyword evidence="3" id="KW-1185">Reference proteome</keyword>
<accession>E4T4P5</accession>